<dbReference type="EMBL" id="LXQA010235218">
    <property type="protein sequence ID" value="MCI36583.1"/>
    <property type="molecule type" value="Genomic_DNA"/>
</dbReference>
<dbReference type="AlphaFoldDB" id="A0A392RJ08"/>
<organism evidence="1 2">
    <name type="scientific">Trifolium medium</name>
    <dbReference type="NCBI Taxonomy" id="97028"/>
    <lineage>
        <taxon>Eukaryota</taxon>
        <taxon>Viridiplantae</taxon>
        <taxon>Streptophyta</taxon>
        <taxon>Embryophyta</taxon>
        <taxon>Tracheophyta</taxon>
        <taxon>Spermatophyta</taxon>
        <taxon>Magnoliopsida</taxon>
        <taxon>eudicotyledons</taxon>
        <taxon>Gunneridae</taxon>
        <taxon>Pentapetalae</taxon>
        <taxon>rosids</taxon>
        <taxon>fabids</taxon>
        <taxon>Fabales</taxon>
        <taxon>Fabaceae</taxon>
        <taxon>Papilionoideae</taxon>
        <taxon>50 kb inversion clade</taxon>
        <taxon>NPAAA clade</taxon>
        <taxon>Hologalegina</taxon>
        <taxon>IRL clade</taxon>
        <taxon>Trifolieae</taxon>
        <taxon>Trifolium</taxon>
    </lineage>
</organism>
<protein>
    <submittedName>
        <fullName evidence="1">Uncharacterized protein</fullName>
    </submittedName>
</protein>
<evidence type="ECO:0000313" key="2">
    <source>
        <dbReference type="Proteomes" id="UP000265520"/>
    </source>
</evidence>
<sequence length="96" mass="10655">MGLSAFNGTVIKSVIAGLEITISKAHFAKLLDVKDQGKSISDYKSEVYYRQSIKKELYLYESLAGKSKSMKDFYIVLFKVLINNLIPRGGGTDTIS</sequence>
<name>A0A392RJ08_9FABA</name>
<proteinExistence type="predicted"/>
<keyword evidence="2" id="KW-1185">Reference proteome</keyword>
<accession>A0A392RJ08</accession>
<evidence type="ECO:0000313" key="1">
    <source>
        <dbReference type="EMBL" id="MCI36583.1"/>
    </source>
</evidence>
<comment type="caution">
    <text evidence="1">The sequence shown here is derived from an EMBL/GenBank/DDBJ whole genome shotgun (WGS) entry which is preliminary data.</text>
</comment>
<dbReference type="Proteomes" id="UP000265520">
    <property type="component" value="Unassembled WGS sequence"/>
</dbReference>
<reference evidence="1 2" key="1">
    <citation type="journal article" date="2018" name="Front. Plant Sci.">
        <title>Red Clover (Trifolium pratense) and Zigzag Clover (T. medium) - A Picture of Genomic Similarities and Differences.</title>
        <authorList>
            <person name="Dluhosova J."/>
            <person name="Istvanek J."/>
            <person name="Nedelnik J."/>
            <person name="Repkova J."/>
        </authorList>
    </citation>
    <scope>NUCLEOTIDE SEQUENCE [LARGE SCALE GENOMIC DNA]</scope>
    <source>
        <strain evidence="2">cv. 10/8</strain>
        <tissue evidence="1">Leaf</tissue>
    </source>
</reference>